<evidence type="ECO:0000256" key="6">
    <source>
        <dbReference type="ARBA" id="ARBA00023136"/>
    </source>
</evidence>
<evidence type="ECO:0000256" key="7">
    <source>
        <dbReference type="ARBA" id="ARBA00023157"/>
    </source>
</evidence>
<keyword evidence="2" id="KW-1003">Cell membrane</keyword>
<keyword evidence="10" id="KW-0812">Transmembrane</keyword>
<feature type="transmembrane region" description="Helical" evidence="10">
    <location>
        <begin position="348"/>
        <end position="373"/>
    </location>
</feature>
<dbReference type="PANTHER" id="PTHR24037:SF7">
    <property type="entry name" value="FLOCCULATION PROTEIN FLO11 ISOFORM X1-RELATED"/>
    <property type="match status" value="1"/>
</dbReference>
<evidence type="ECO:0000256" key="11">
    <source>
        <dbReference type="SAM" id="SignalP"/>
    </source>
</evidence>
<dbReference type="EMBL" id="JAUPFM010000013">
    <property type="protein sequence ID" value="KAK2833114.1"/>
    <property type="molecule type" value="Genomic_DNA"/>
</dbReference>
<comment type="caution">
    <text evidence="13">The sequence shown here is derived from an EMBL/GenBank/DDBJ whole genome shotgun (WGS) entry which is preliminary data.</text>
</comment>
<evidence type="ECO:0000256" key="5">
    <source>
        <dbReference type="ARBA" id="ARBA00022737"/>
    </source>
</evidence>
<evidence type="ECO:0000259" key="12">
    <source>
        <dbReference type="PROSITE" id="PS50024"/>
    </source>
</evidence>
<feature type="compositionally biased region" description="Low complexity" evidence="9">
    <location>
        <begin position="42"/>
        <end position="93"/>
    </location>
</feature>
<dbReference type="InterPro" id="IPR036364">
    <property type="entry name" value="SEA_dom_sf"/>
</dbReference>
<dbReference type="Pfam" id="PF01390">
    <property type="entry name" value="SEA"/>
    <property type="match status" value="1"/>
</dbReference>
<dbReference type="PROSITE" id="PS50024">
    <property type="entry name" value="SEA"/>
    <property type="match status" value="1"/>
</dbReference>
<protein>
    <recommendedName>
        <fullName evidence="12">SEA domain-containing protein</fullName>
    </recommendedName>
</protein>
<evidence type="ECO:0000256" key="9">
    <source>
        <dbReference type="SAM" id="MobiDB-lite"/>
    </source>
</evidence>
<feature type="signal peptide" evidence="11">
    <location>
        <begin position="1"/>
        <end position="20"/>
    </location>
</feature>
<accession>A0AA88M9Y3</accession>
<keyword evidence="14" id="KW-1185">Reference proteome</keyword>
<dbReference type="Gene3D" id="3.30.70.960">
    <property type="entry name" value="SEA domain"/>
    <property type="match status" value="1"/>
</dbReference>
<evidence type="ECO:0000256" key="2">
    <source>
        <dbReference type="ARBA" id="ARBA00022475"/>
    </source>
</evidence>
<feature type="chain" id="PRO_5041672343" description="SEA domain-containing protein" evidence="11">
    <location>
        <begin position="21"/>
        <end position="460"/>
    </location>
</feature>
<dbReference type="Proteomes" id="UP001187415">
    <property type="component" value="Unassembled WGS sequence"/>
</dbReference>
<feature type="compositionally biased region" description="Low complexity" evidence="9">
    <location>
        <begin position="106"/>
        <end position="130"/>
    </location>
</feature>
<keyword evidence="10" id="KW-1133">Transmembrane helix</keyword>
<evidence type="ECO:0000256" key="3">
    <source>
        <dbReference type="ARBA" id="ARBA00022536"/>
    </source>
</evidence>
<feature type="domain" description="SEA" evidence="12">
    <location>
        <begin position="173"/>
        <end position="285"/>
    </location>
</feature>
<feature type="region of interest" description="Disordered" evidence="9">
    <location>
        <begin position="42"/>
        <end position="130"/>
    </location>
</feature>
<organism evidence="13 14">
    <name type="scientific">Channa striata</name>
    <name type="common">Snakehead murrel</name>
    <name type="synonym">Ophicephalus striatus</name>
    <dbReference type="NCBI Taxonomy" id="64152"/>
    <lineage>
        <taxon>Eukaryota</taxon>
        <taxon>Metazoa</taxon>
        <taxon>Chordata</taxon>
        <taxon>Craniata</taxon>
        <taxon>Vertebrata</taxon>
        <taxon>Euteleostomi</taxon>
        <taxon>Actinopterygii</taxon>
        <taxon>Neopterygii</taxon>
        <taxon>Teleostei</taxon>
        <taxon>Neoteleostei</taxon>
        <taxon>Acanthomorphata</taxon>
        <taxon>Anabantaria</taxon>
        <taxon>Anabantiformes</taxon>
        <taxon>Channoidei</taxon>
        <taxon>Channidae</taxon>
        <taxon>Channa</taxon>
    </lineage>
</organism>
<dbReference type="PANTHER" id="PTHR24037">
    <property type="entry name" value="HEART DEVELOPMENT PROTEIN WITH EGF-LIKE DOMAINS 1"/>
    <property type="match status" value="1"/>
</dbReference>
<keyword evidence="3" id="KW-0245">EGF-like domain</keyword>
<dbReference type="AlphaFoldDB" id="A0AA88M9Y3"/>
<dbReference type="GO" id="GO:0005886">
    <property type="term" value="C:plasma membrane"/>
    <property type="evidence" value="ECO:0007669"/>
    <property type="project" value="UniProtKB-SubCell"/>
</dbReference>
<gene>
    <name evidence="13" type="ORF">Q5P01_017003</name>
</gene>
<evidence type="ECO:0000256" key="4">
    <source>
        <dbReference type="ARBA" id="ARBA00022729"/>
    </source>
</evidence>
<evidence type="ECO:0000313" key="13">
    <source>
        <dbReference type="EMBL" id="KAK2833114.1"/>
    </source>
</evidence>
<feature type="compositionally biased region" description="Polar residues" evidence="9">
    <location>
        <begin position="94"/>
        <end position="105"/>
    </location>
</feature>
<keyword evidence="5" id="KW-0677">Repeat</keyword>
<evidence type="ECO:0000256" key="1">
    <source>
        <dbReference type="ARBA" id="ARBA00004236"/>
    </source>
</evidence>
<keyword evidence="4 11" id="KW-0732">Signal</keyword>
<keyword evidence="7" id="KW-1015">Disulfide bond</keyword>
<evidence type="ECO:0000313" key="14">
    <source>
        <dbReference type="Proteomes" id="UP001187415"/>
    </source>
</evidence>
<evidence type="ECO:0000256" key="8">
    <source>
        <dbReference type="ARBA" id="ARBA00023180"/>
    </source>
</evidence>
<name>A0AA88M9Y3_CHASR</name>
<proteinExistence type="predicted"/>
<keyword evidence="6 10" id="KW-0472">Membrane</keyword>
<dbReference type="SUPFAM" id="SSF82671">
    <property type="entry name" value="SEA domain"/>
    <property type="match status" value="1"/>
</dbReference>
<comment type="subcellular location">
    <subcellularLocation>
        <location evidence="1">Cell membrane</location>
    </subcellularLocation>
</comment>
<keyword evidence="8" id="KW-0325">Glycoprotein</keyword>
<reference evidence="13" key="1">
    <citation type="submission" date="2023-07" db="EMBL/GenBank/DDBJ databases">
        <title>Chromosome-level Genome Assembly of Striped Snakehead (Channa striata).</title>
        <authorList>
            <person name="Liu H."/>
        </authorList>
    </citation>
    <scope>NUCLEOTIDE SEQUENCE</scope>
    <source>
        <strain evidence="13">Gz</strain>
        <tissue evidence="13">Muscle</tissue>
    </source>
</reference>
<dbReference type="InterPro" id="IPR000082">
    <property type="entry name" value="SEA_dom"/>
</dbReference>
<evidence type="ECO:0000256" key="10">
    <source>
        <dbReference type="SAM" id="Phobius"/>
    </source>
</evidence>
<sequence length="460" mass="48031">MFATFLPVVLLLAAVDRGMTENNTTENSTISDLTTGSTITTLTTHTSSDTTTTAPTTHTVSTNTTPTAGPSPTSSTSNSTGNTTTLRPSTTTSREITTLNMTESPTGNTTASLTSTVTATTTRTTEVTTTNSTTSAQPILVCPAVPCPVQSVCLNGTCQCLSGSYLLNGLCVSAQVFPGQLHLNLNFNAGMRNRSSEIFQSTAAKISAALSDALKSQSGYIRSDVVQLEPGSVLASVNNIFENSDATPKSIDDAINKTIAESKPGGLLAGATYAATNLCEQEPLPCEVSTTTCRNKDGRAVCFCKEGFISVVYSNTSCRACPSGQRAVGDTCQPCAFGYSGFNCNDSALLAVVVISCVLGGILLILILALLIYCCCIDCSKDNANYGRSPYSSGEIAQTWPTGVTTIPRATTNWDPSPPMEMTEGGSTHALVDKKHQTNGLSGSYDVNPETMKTFKGSAD</sequence>